<keyword evidence="4" id="KW-0489">Methyltransferase</keyword>
<gene>
    <name evidence="4" type="ORF">E5J99_01290</name>
</gene>
<organism evidence="4 5">
    <name type="scientific">Hymenobacter elongatus</name>
    <dbReference type="NCBI Taxonomy" id="877208"/>
    <lineage>
        <taxon>Bacteria</taxon>
        <taxon>Pseudomonadati</taxon>
        <taxon>Bacteroidota</taxon>
        <taxon>Cytophagia</taxon>
        <taxon>Cytophagales</taxon>
        <taxon>Hymenobacteraceae</taxon>
        <taxon>Hymenobacter</taxon>
    </lineage>
</organism>
<dbReference type="CDD" id="cd02440">
    <property type="entry name" value="AdoMet_MTases"/>
    <property type="match status" value="1"/>
</dbReference>
<dbReference type="SUPFAM" id="SSF53335">
    <property type="entry name" value="S-adenosyl-L-methionine-dependent methyltransferases"/>
    <property type="match status" value="1"/>
</dbReference>
<evidence type="ECO:0000256" key="2">
    <source>
        <dbReference type="SAM" id="MobiDB-lite"/>
    </source>
</evidence>
<keyword evidence="5" id="KW-1185">Reference proteome</keyword>
<feature type="region of interest" description="Disordered" evidence="2">
    <location>
        <begin position="33"/>
        <end position="52"/>
    </location>
</feature>
<reference evidence="4 5" key="1">
    <citation type="submission" date="2019-04" db="EMBL/GenBank/DDBJ databases">
        <authorList>
            <person name="Feng G."/>
            <person name="Zhang J."/>
            <person name="Zhu H."/>
        </authorList>
    </citation>
    <scope>NUCLEOTIDE SEQUENCE [LARGE SCALE GENOMIC DNA]</scope>
    <source>
        <strain evidence="4 5">JCM 17223</strain>
    </source>
</reference>
<accession>A0A4Z0PRY7</accession>
<dbReference type="InterPro" id="IPR029063">
    <property type="entry name" value="SAM-dependent_MTases_sf"/>
</dbReference>
<dbReference type="InterPro" id="IPR041698">
    <property type="entry name" value="Methyltransf_25"/>
</dbReference>
<sequence length="264" mass="28966">MPSLSRHDPKIKIPNPFLVLVNAMLAQQDVSLNSSTMESPDSPAAAYPPRPTNATPAQYLDYERGLWNHFLLDAAWRRTRFNAQPNALLVEAVRGRATGMALDVNMGEGRNALYLAQHGWQVTGVDIADKALAFAQQRAQQLGVLLTTVEHDVTTYDWGSSQWDLLVLCYADESTHVASVQAALRPGGLVVLENFHRDATHTRGSASGQVIGFATDELKSLYSAAGFEIIRYEEPIGVADFSRETHRLVKLVAQKPKVAASADR</sequence>
<dbReference type="PANTHER" id="PTHR43861:SF3">
    <property type="entry name" value="PUTATIVE (AFU_ORTHOLOGUE AFUA_2G14390)-RELATED"/>
    <property type="match status" value="1"/>
</dbReference>
<dbReference type="PANTHER" id="PTHR43861">
    <property type="entry name" value="TRANS-ACONITATE 2-METHYLTRANSFERASE-RELATED"/>
    <property type="match status" value="1"/>
</dbReference>
<dbReference type="GO" id="GO:0008168">
    <property type="term" value="F:methyltransferase activity"/>
    <property type="evidence" value="ECO:0007669"/>
    <property type="project" value="UniProtKB-KW"/>
</dbReference>
<evidence type="ECO:0000259" key="3">
    <source>
        <dbReference type="Pfam" id="PF13649"/>
    </source>
</evidence>
<dbReference type="EMBL" id="SRLD01000001">
    <property type="protein sequence ID" value="TGE20225.1"/>
    <property type="molecule type" value="Genomic_DNA"/>
</dbReference>
<keyword evidence="1 4" id="KW-0808">Transferase</keyword>
<feature type="domain" description="Methyltransferase" evidence="3">
    <location>
        <begin position="102"/>
        <end position="188"/>
    </location>
</feature>
<evidence type="ECO:0000313" key="5">
    <source>
        <dbReference type="Proteomes" id="UP000297739"/>
    </source>
</evidence>
<dbReference type="Pfam" id="PF13649">
    <property type="entry name" value="Methyltransf_25"/>
    <property type="match status" value="1"/>
</dbReference>
<protein>
    <submittedName>
        <fullName evidence="4">Class I SAM-dependent methyltransferase</fullName>
    </submittedName>
</protein>
<evidence type="ECO:0000313" key="4">
    <source>
        <dbReference type="EMBL" id="TGE20225.1"/>
    </source>
</evidence>
<dbReference type="Gene3D" id="3.40.50.150">
    <property type="entry name" value="Vaccinia Virus protein VP39"/>
    <property type="match status" value="1"/>
</dbReference>
<evidence type="ECO:0000256" key="1">
    <source>
        <dbReference type="ARBA" id="ARBA00022679"/>
    </source>
</evidence>
<comment type="caution">
    <text evidence="4">The sequence shown here is derived from an EMBL/GenBank/DDBJ whole genome shotgun (WGS) entry which is preliminary data.</text>
</comment>
<dbReference type="GO" id="GO:0032259">
    <property type="term" value="P:methylation"/>
    <property type="evidence" value="ECO:0007669"/>
    <property type="project" value="UniProtKB-KW"/>
</dbReference>
<proteinExistence type="predicted"/>
<dbReference type="AlphaFoldDB" id="A0A4Z0PRY7"/>
<name>A0A4Z0PRY7_9BACT</name>
<dbReference type="Proteomes" id="UP000297739">
    <property type="component" value="Unassembled WGS sequence"/>
</dbReference>
<dbReference type="OrthoDB" id="9804312at2"/>